<evidence type="ECO:0000313" key="3">
    <source>
        <dbReference type="Proteomes" id="UP000193920"/>
    </source>
</evidence>
<protein>
    <submittedName>
        <fullName evidence="2">Uncharacterized protein</fullName>
    </submittedName>
</protein>
<dbReference type="EMBL" id="MCOG01000254">
    <property type="protein sequence ID" value="ORY21995.1"/>
    <property type="molecule type" value="Genomic_DNA"/>
</dbReference>
<organism evidence="2 3">
    <name type="scientific">Neocallimastix californiae</name>
    <dbReference type="NCBI Taxonomy" id="1754190"/>
    <lineage>
        <taxon>Eukaryota</taxon>
        <taxon>Fungi</taxon>
        <taxon>Fungi incertae sedis</taxon>
        <taxon>Chytridiomycota</taxon>
        <taxon>Chytridiomycota incertae sedis</taxon>
        <taxon>Neocallimastigomycetes</taxon>
        <taxon>Neocallimastigales</taxon>
        <taxon>Neocallimastigaceae</taxon>
        <taxon>Neocallimastix</taxon>
    </lineage>
</organism>
<dbReference type="Proteomes" id="UP000193920">
    <property type="component" value="Unassembled WGS sequence"/>
</dbReference>
<comment type="caution">
    <text evidence="2">The sequence shown here is derived from an EMBL/GenBank/DDBJ whole genome shotgun (WGS) entry which is preliminary data.</text>
</comment>
<accession>A0A1Y2AJ80</accession>
<evidence type="ECO:0000256" key="1">
    <source>
        <dbReference type="SAM" id="Coils"/>
    </source>
</evidence>
<sequence>MSDINVNDNETLKSLIKTCFILDNPPPLLKNSNLNDMKAEAHLKLGQEYLKLGQSQKALSEVNISISILEKIVPIKNNKNKRFKNKENGKDNLNENENNQLKNVKDNEVQLIIQCYEIAKEIYETQGKTIMIQNMQNRINKVKTLYLKE</sequence>
<dbReference type="OrthoDB" id="10514995at2759"/>
<keyword evidence="1" id="KW-0175">Coiled coil</keyword>
<gene>
    <name evidence="2" type="ORF">LY90DRAFT_707261</name>
</gene>
<proteinExistence type="predicted"/>
<reference evidence="2 3" key="1">
    <citation type="submission" date="2016-08" db="EMBL/GenBank/DDBJ databases">
        <title>A Parts List for Fungal Cellulosomes Revealed by Comparative Genomics.</title>
        <authorList>
            <consortium name="DOE Joint Genome Institute"/>
            <person name="Haitjema C.H."/>
            <person name="Gilmore S.P."/>
            <person name="Henske J.K."/>
            <person name="Solomon K.V."/>
            <person name="De Groot R."/>
            <person name="Kuo A."/>
            <person name="Mondo S.J."/>
            <person name="Salamov A.A."/>
            <person name="Labutti K."/>
            <person name="Zhao Z."/>
            <person name="Chiniquy J."/>
            <person name="Barry K."/>
            <person name="Brewer H.M."/>
            <person name="Purvine S.O."/>
            <person name="Wright A.T."/>
            <person name="Boxma B."/>
            <person name="Van Alen T."/>
            <person name="Hackstein J.H."/>
            <person name="Baker S.E."/>
            <person name="Grigoriev I.V."/>
            <person name="O'Malley M.A."/>
        </authorList>
    </citation>
    <scope>NUCLEOTIDE SEQUENCE [LARGE SCALE GENOMIC DNA]</scope>
    <source>
        <strain evidence="2 3">G1</strain>
    </source>
</reference>
<feature type="coiled-coil region" evidence="1">
    <location>
        <begin position="76"/>
        <end position="114"/>
    </location>
</feature>
<keyword evidence="3" id="KW-1185">Reference proteome</keyword>
<dbReference type="AlphaFoldDB" id="A0A1Y2AJ80"/>
<evidence type="ECO:0000313" key="2">
    <source>
        <dbReference type="EMBL" id="ORY21995.1"/>
    </source>
</evidence>
<name>A0A1Y2AJ80_9FUNG</name>